<evidence type="ECO:0000313" key="2">
    <source>
        <dbReference type="EMBL" id="SCY49617.1"/>
    </source>
</evidence>
<organism evidence="2 3">
    <name type="scientific">Butyrivibrio hungatei</name>
    <dbReference type="NCBI Taxonomy" id="185008"/>
    <lineage>
        <taxon>Bacteria</taxon>
        <taxon>Bacillati</taxon>
        <taxon>Bacillota</taxon>
        <taxon>Clostridia</taxon>
        <taxon>Lachnospirales</taxon>
        <taxon>Lachnospiraceae</taxon>
        <taxon>Butyrivibrio</taxon>
    </lineage>
</organism>
<protein>
    <recommendedName>
        <fullName evidence="4">5-bromo-4-chloroindolyl phosphate hydrolysis protein</fullName>
    </recommendedName>
</protein>
<name>A0A1G5GE78_9FIRM</name>
<dbReference type="OrthoDB" id="2003410at2"/>
<dbReference type="AlphaFoldDB" id="A0A1G5GE78"/>
<evidence type="ECO:0000256" key="1">
    <source>
        <dbReference type="SAM" id="Phobius"/>
    </source>
</evidence>
<dbReference type="EMBL" id="FMUR01000020">
    <property type="protein sequence ID" value="SCY49617.1"/>
    <property type="molecule type" value="Genomic_DNA"/>
</dbReference>
<proteinExistence type="predicted"/>
<keyword evidence="3" id="KW-1185">Reference proteome</keyword>
<gene>
    <name evidence="2" type="ORF">SAMN02910451_02825</name>
</gene>
<sequence>MNKNVLLMKYKKNKVRSVIGMIAFVIALILKIVVGMFTDILVVYGGIRLFGVLSAMTTILLIAGAVAGAGTLAMLFISRYELRKQQAIESAESNAGPVLKVKGKLDPVQIRNSLITEGDKWLSIISSNNPNEADEMDVALENVKATMAQMDDYQLRLKNLLDSNGADALRDTEEVLDGVEQHICRNVRKLLNIMTVSSPNTQNDLDVVELTAKNCAEDNNRLLKTTKEFIVAVTEFLNSQGDSGSSINEVEVYKNALTTQIEEGGIYS</sequence>
<dbReference type="RefSeq" id="WP_074463230.1">
    <property type="nucleotide sequence ID" value="NZ_FMUR01000020.1"/>
</dbReference>
<accession>A0A1G5GE78</accession>
<reference evidence="3" key="1">
    <citation type="submission" date="2016-10" db="EMBL/GenBank/DDBJ databases">
        <authorList>
            <person name="Varghese N."/>
            <person name="Submissions S."/>
        </authorList>
    </citation>
    <scope>NUCLEOTIDE SEQUENCE [LARGE SCALE GENOMIC DNA]</scope>
    <source>
        <strain evidence="3">XBD2006</strain>
    </source>
</reference>
<keyword evidence="1" id="KW-0812">Transmembrane</keyword>
<feature type="transmembrane region" description="Helical" evidence="1">
    <location>
        <begin position="53"/>
        <end position="77"/>
    </location>
</feature>
<feature type="transmembrane region" description="Helical" evidence="1">
    <location>
        <begin position="21"/>
        <end position="47"/>
    </location>
</feature>
<evidence type="ECO:0000313" key="3">
    <source>
        <dbReference type="Proteomes" id="UP000183047"/>
    </source>
</evidence>
<keyword evidence="1" id="KW-0472">Membrane</keyword>
<dbReference type="Proteomes" id="UP000183047">
    <property type="component" value="Unassembled WGS sequence"/>
</dbReference>
<keyword evidence="1" id="KW-1133">Transmembrane helix</keyword>
<evidence type="ECO:0008006" key="4">
    <source>
        <dbReference type="Google" id="ProtNLM"/>
    </source>
</evidence>